<organism evidence="1 2">
    <name type="scientific">Methyloversatilis universalis (strain ATCC BAA-1314 / DSM 25237 / JCM 13912 / CCUG 52030 / FAM5)</name>
    <dbReference type="NCBI Taxonomy" id="1000565"/>
    <lineage>
        <taxon>Bacteria</taxon>
        <taxon>Pseudomonadati</taxon>
        <taxon>Pseudomonadota</taxon>
        <taxon>Betaproteobacteria</taxon>
        <taxon>Nitrosomonadales</taxon>
        <taxon>Sterolibacteriaceae</taxon>
        <taxon>Methyloversatilis</taxon>
    </lineage>
</organism>
<proteinExistence type="predicted"/>
<evidence type="ECO:0000313" key="2">
    <source>
        <dbReference type="Proteomes" id="UP000005019"/>
    </source>
</evidence>
<sequence length="161" mass="18244">MDDWRERIKECGDDGLSEALIGAIEELFARDRHLLEINVHENTIAAMLRSYLQPRVGYAPEDGVPWDVDFDYNRRQAMVKTINGVQNVRPDLIVHRRNTDINHLAVELKKGSSGSPDEGDLKNLAAYLLPLEDFGLGYRYALFLRFGVGDDAGKVACVRWL</sequence>
<protein>
    <submittedName>
        <fullName evidence="1">Uncharacterized protein</fullName>
    </submittedName>
</protein>
<dbReference type="RefSeq" id="WP_008063267.1">
    <property type="nucleotide sequence ID" value="NZ_AFHG01000054.1"/>
</dbReference>
<name>F5RFM2_METUF</name>
<evidence type="ECO:0000313" key="1">
    <source>
        <dbReference type="EMBL" id="EGK70636.1"/>
    </source>
</evidence>
<keyword evidence="2" id="KW-1185">Reference proteome</keyword>
<dbReference type="AlphaFoldDB" id="F5RFM2"/>
<comment type="caution">
    <text evidence="1">The sequence shown here is derived from an EMBL/GenBank/DDBJ whole genome shotgun (WGS) entry which is preliminary data.</text>
</comment>
<dbReference type="EMBL" id="AFHG01000054">
    <property type="protein sequence ID" value="EGK70636.1"/>
    <property type="molecule type" value="Genomic_DNA"/>
</dbReference>
<accession>F5RFM2</accession>
<gene>
    <name evidence="1" type="ORF">METUNv1_03105</name>
</gene>
<dbReference type="Proteomes" id="UP000005019">
    <property type="component" value="Unassembled WGS sequence"/>
</dbReference>
<reference evidence="1 2" key="1">
    <citation type="journal article" date="2011" name="J. Bacteriol.">
        <title>Genome sequence of Methyloversatilis universalis FAM5T, a methylotrophic representative of the order Rhodocyclales.</title>
        <authorList>
            <person name="Kittichotirat W."/>
            <person name="Good N.M."/>
            <person name="Hall R."/>
            <person name="Bringel F."/>
            <person name="Lajus A."/>
            <person name="Medigue C."/>
            <person name="Smalley N.E."/>
            <person name="Beck D."/>
            <person name="Bumgarner R."/>
            <person name="Vuilleumier S."/>
            <person name="Kalyuzhnaya M.G."/>
        </authorList>
    </citation>
    <scope>NUCLEOTIDE SEQUENCE [LARGE SCALE GENOMIC DNA]</scope>
    <source>
        <strain evidence="2">ATCC BAA-1314 / JCM 13912 / FAM5</strain>
    </source>
</reference>
<dbReference type="OrthoDB" id="8907997at2"/>